<comment type="caution">
    <text evidence="2">The sequence shown here is derived from an EMBL/GenBank/DDBJ whole genome shotgun (WGS) entry which is preliminary data.</text>
</comment>
<feature type="region of interest" description="Disordered" evidence="1">
    <location>
        <begin position="36"/>
        <end position="77"/>
    </location>
</feature>
<sequence length="107" mass="11679">MDSRSERRAALKATHPDLGGDVDDFIAVMQAFDRASSTPMTTAAPARGSGAAVRGPVGPRPTITTTPRSRAARSVRRARRRLRTYTETYAPGRFGGPRYAHLLEERP</sequence>
<feature type="compositionally biased region" description="Low complexity" evidence="1">
    <location>
        <begin position="36"/>
        <end position="46"/>
    </location>
</feature>
<dbReference type="EMBL" id="JAERSG010000002">
    <property type="protein sequence ID" value="MBL0747298.1"/>
    <property type="molecule type" value="Genomic_DNA"/>
</dbReference>
<feature type="compositionally biased region" description="Low complexity" evidence="1">
    <location>
        <begin position="54"/>
        <end position="69"/>
    </location>
</feature>
<dbReference type="RefSeq" id="WP_201935011.1">
    <property type="nucleotide sequence ID" value="NZ_JAERSG010000002.1"/>
</dbReference>
<protein>
    <recommendedName>
        <fullName evidence="4">J domain-containing protein</fullName>
    </recommendedName>
</protein>
<evidence type="ECO:0000313" key="3">
    <source>
        <dbReference type="Proteomes" id="UP000636918"/>
    </source>
</evidence>
<evidence type="ECO:0000313" key="2">
    <source>
        <dbReference type="EMBL" id="MBL0747298.1"/>
    </source>
</evidence>
<dbReference type="Proteomes" id="UP000636918">
    <property type="component" value="Unassembled WGS sequence"/>
</dbReference>
<evidence type="ECO:0008006" key="4">
    <source>
        <dbReference type="Google" id="ProtNLM"/>
    </source>
</evidence>
<evidence type="ECO:0000256" key="1">
    <source>
        <dbReference type="SAM" id="MobiDB-lite"/>
    </source>
</evidence>
<organism evidence="2 3">
    <name type="scientific">Nocardioides baculatus</name>
    <dbReference type="NCBI Taxonomy" id="2801337"/>
    <lineage>
        <taxon>Bacteria</taxon>
        <taxon>Bacillati</taxon>
        <taxon>Actinomycetota</taxon>
        <taxon>Actinomycetes</taxon>
        <taxon>Propionibacteriales</taxon>
        <taxon>Nocardioidaceae</taxon>
        <taxon>Nocardioides</taxon>
    </lineage>
</organism>
<keyword evidence="3" id="KW-1185">Reference proteome</keyword>
<gene>
    <name evidence="2" type="ORF">JI751_06745</name>
</gene>
<accession>A0ABS1L791</accession>
<proteinExistence type="predicted"/>
<reference evidence="2 3" key="1">
    <citation type="submission" date="2021-01" db="EMBL/GenBank/DDBJ databases">
        <title>Genome seq and assembly of Nocardiodes sp. G10.</title>
        <authorList>
            <person name="Chhetri G."/>
        </authorList>
    </citation>
    <scope>NUCLEOTIDE SEQUENCE [LARGE SCALE GENOMIC DNA]</scope>
    <source>
        <strain evidence="2 3">G10</strain>
    </source>
</reference>
<name>A0ABS1L791_9ACTN</name>